<gene>
    <name evidence="2" type="ORF">GCM10007350_04070</name>
</gene>
<dbReference type="EMBL" id="BMYO01000001">
    <property type="protein sequence ID" value="GHD56610.1"/>
    <property type="molecule type" value="Genomic_DNA"/>
</dbReference>
<evidence type="ECO:0000259" key="1">
    <source>
        <dbReference type="Pfam" id="PF00117"/>
    </source>
</evidence>
<proteinExistence type="predicted"/>
<sequence>MQPVAICRHDAAQGPGHLIDFFDAHAIPWRLFAVDAGEMPPTRAGEYSGVVILGSPASVNDGLFWMRREEALLRDALRLERPVLGHCFGGQLLARTLGARVRRNSVPHIGWGRVLVTRFDEAAEWFGARRELELFHWHFDTFEIPRGAKRVLFGSYCMNKGFAIGAHLGLQSHLEVTADSVRLWCRNDGDEIRRNLSVSVQSEADILANLDARVTALHRLADRVYGRWAARLPGWHRIVVPVRPHTRPRGGESWGERLMRA</sequence>
<dbReference type="PANTHER" id="PTHR42695">
    <property type="entry name" value="GLUTAMINE AMIDOTRANSFERASE YLR126C-RELATED"/>
    <property type="match status" value="1"/>
</dbReference>
<organism evidence="2 3">
    <name type="scientific">Jeongeupia chitinilytica</name>
    <dbReference type="NCBI Taxonomy" id="1041641"/>
    <lineage>
        <taxon>Bacteria</taxon>
        <taxon>Pseudomonadati</taxon>
        <taxon>Pseudomonadota</taxon>
        <taxon>Betaproteobacteria</taxon>
        <taxon>Neisseriales</taxon>
        <taxon>Chitinibacteraceae</taxon>
        <taxon>Jeongeupia</taxon>
    </lineage>
</organism>
<dbReference type="Pfam" id="PF00117">
    <property type="entry name" value="GATase"/>
    <property type="match status" value="1"/>
</dbReference>
<dbReference type="RefSeq" id="WP_189458477.1">
    <property type="nucleotide sequence ID" value="NZ_BMYO01000001.1"/>
</dbReference>
<keyword evidence="3" id="KW-1185">Reference proteome</keyword>
<dbReference type="Proteomes" id="UP000604737">
    <property type="component" value="Unassembled WGS sequence"/>
</dbReference>
<dbReference type="InterPro" id="IPR044992">
    <property type="entry name" value="ChyE-like"/>
</dbReference>
<evidence type="ECO:0000313" key="3">
    <source>
        <dbReference type="Proteomes" id="UP000604737"/>
    </source>
</evidence>
<evidence type="ECO:0000313" key="2">
    <source>
        <dbReference type="EMBL" id="GHD56610.1"/>
    </source>
</evidence>
<comment type="caution">
    <text evidence="2">The sequence shown here is derived from an EMBL/GenBank/DDBJ whole genome shotgun (WGS) entry which is preliminary data.</text>
</comment>
<protein>
    <recommendedName>
        <fullName evidence="1">Glutamine amidotransferase domain-containing protein</fullName>
    </recommendedName>
</protein>
<dbReference type="PROSITE" id="PS51273">
    <property type="entry name" value="GATASE_TYPE_1"/>
    <property type="match status" value="1"/>
</dbReference>
<dbReference type="PANTHER" id="PTHR42695:SF5">
    <property type="entry name" value="GLUTAMINE AMIDOTRANSFERASE YLR126C-RELATED"/>
    <property type="match status" value="1"/>
</dbReference>
<reference evidence="3" key="1">
    <citation type="journal article" date="2019" name="Int. J. Syst. Evol. Microbiol.">
        <title>The Global Catalogue of Microorganisms (GCM) 10K type strain sequencing project: providing services to taxonomists for standard genome sequencing and annotation.</title>
        <authorList>
            <consortium name="The Broad Institute Genomics Platform"/>
            <consortium name="The Broad Institute Genome Sequencing Center for Infectious Disease"/>
            <person name="Wu L."/>
            <person name="Ma J."/>
        </authorList>
    </citation>
    <scope>NUCLEOTIDE SEQUENCE [LARGE SCALE GENOMIC DNA]</scope>
    <source>
        <strain evidence="3">KCTC 23701</strain>
    </source>
</reference>
<dbReference type="SUPFAM" id="SSF52317">
    <property type="entry name" value="Class I glutamine amidotransferase-like"/>
    <property type="match status" value="1"/>
</dbReference>
<dbReference type="InterPro" id="IPR017926">
    <property type="entry name" value="GATASE"/>
</dbReference>
<name>A0ABQ3GY95_9NEIS</name>
<feature type="domain" description="Glutamine amidotransferase" evidence="1">
    <location>
        <begin position="44"/>
        <end position="177"/>
    </location>
</feature>
<dbReference type="CDD" id="cd01741">
    <property type="entry name" value="GATase1_1"/>
    <property type="match status" value="1"/>
</dbReference>
<dbReference type="InterPro" id="IPR029062">
    <property type="entry name" value="Class_I_gatase-like"/>
</dbReference>
<accession>A0ABQ3GY95</accession>
<dbReference type="Gene3D" id="3.40.50.880">
    <property type="match status" value="1"/>
</dbReference>